<dbReference type="Proteomes" id="UP000694924">
    <property type="component" value="Unplaced"/>
</dbReference>
<evidence type="ECO:0000313" key="4">
    <source>
        <dbReference type="Proteomes" id="UP000694924"/>
    </source>
</evidence>
<sequence length="180" mass="20392">MESVLSVEDLLEKFCTLLDHLQVETALLKSSQNLNEVIMFIKNFVLDISNKICILRRYLDRLKEKNSSLQEESVQSVSNESSHTPITVDNNTEKTVDFGNIESSAIKDCKKALFNEPEYPKISLLKEEEFNNLPKYMIGRQSLQVINGLINSINQVLKAKYSLLSAGKAAARKKGEHDLM</sequence>
<evidence type="ECO:0000256" key="3">
    <source>
        <dbReference type="ARBA" id="ARBA00047202"/>
    </source>
</evidence>
<dbReference type="InterPro" id="IPR042031">
    <property type="entry name" value="SKA1_MBD_sf"/>
</dbReference>
<evidence type="ECO:0000313" key="5">
    <source>
        <dbReference type="RefSeq" id="XP_015187112.1"/>
    </source>
</evidence>
<dbReference type="Gene3D" id="1.10.10.1890">
    <property type="entry name" value="Ska1 microtubule binding domain-like"/>
    <property type="match status" value="1"/>
</dbReference>
<evidence type="ECO:0000256" key="1">
    <source>
        <dbReference type="ARBA" id="ARBA00006836"/>
    </source>
</evidence>
<accession>A0ABM1J3S5</accession>
<keyword evidence="4" id="KW-1185">Reference proteome</keyword>
<dbReference type="PANTHER" id="PTHR28573">
    <property type="entry name" value="SPINDLE AND KINETOCHORE-ASSOCIATED PROTEIN 1"/>
    <property type="match status" value="1"/>
</dbReference>
<name>A0ABM1J3S5_POLDO</name>
<dbReference type="InterPro" id="IPR009829">
    <property type="entry name" value="SKA1"/>
</dbReference>
<organism evidence="4 5">
    <name type="scientific">Polistes dominula</name>
    <name type="common">European paper wasp</name>
    <name type="synonym">Vespa dominula</name>
    <dbReference type="NCBI Taxonomy" id="743375"/>
    <lineage>
        <taxon>Eukaryota</taxon>
        <taxon>Metazoa</taxon>
        <taxon>Ecdysozoa</taxon>
        <taxon>Arthropoda</taxon>
        <taxon>Hexapoda</taxon>
        <taxon>Insecta</taxon>
        <taxon>Pterygota</taxon>
        <taxon>Neoptera</taxon>
        <taxon>Endopterygota</taxon>
        <taxon>Hymenoptera</taxon>
        <taxon>Apocrita</taxon>
        <taxon>Aculeata</taxon>
        <taxon>Vespoidea</taxon>
        <taxon>Vespidae</taxon>
        <taxon>Polistinae</taxon>
        <taxon>Polistini</taxon>
        <taxon>Polistes</taxon>
    </lineage>
</organism>
<gene>
    <name evidence="5" type="primary">LOC107072045</name>
</gene>
<dbReference type="GeneID" id="107072045"/>
<reference evidence="5" key="1">
    <citation type="submission" date="2025-08" db="UniProtKB">
        <authorList>
            <consortium name="RefSeq"/>
        </authorList>
    </citation>
    <scope>IDENTIFICATION</scope>
    <source>
        <tissue evidence="5">Whole body</tissue>
    </source>
</reference>
<evidence type="ECO:0000256" key="2">
    <source>
        <dbReference type="ARBA" id="ARBA00047182"/>
    </source>
</evidence>
<dbReference type="RefSeq" id="XP_015187112.1">
    <property type="nucleotide sequence ID" value="XM_015331626.1"/>
</dbReference>
<proteinExistence type="inferred from homology"/>
<protein>
    <recommendedName>
        <fullName evidence="2">SKA complex subunit 1</fullName>
    </recommendedName>
    <alternativeName>
        <fullName evidence="3">Spindle and kinetochore-associated protein 1</fullName>
    </alternativeName>
</protein>
<dbReference type="Pfam" id="PF07160">
    <property type="entry name" value="SKA1"/>
    <property type="match status" value="1"/>
</dbReference>
<comment type="similarity">
    <text evidence="1">Belongs to the SKA1 family.</text>
</comment>
<dbReference type="PANTHER" id="PTHR28573:SF1">
    <property type="entry name" value="SPINDLE AND KINETOCHORE-ASSOCIATED PROTEIN 1"/>
    <property type="match status" value="1"/>
</dbReference>